<dbReference type="HOGENOM" id="CLU_009100_2_1_3"/>
<dbReference type="AlphaFoldDB" id="K9PD37"/>
<dbReference type="PANTHER" id="PTHR11709:SF2">
    <property type="entry name" value="MULTICOPPER OXIDASE LPR1"/>
    <property type="match status" value="1"/>
</dbReference>
<accession>K9PD37</accession>
<dbReference type="eggNOG" id="COG2132">
    <property type="taxonomic scope" value="Bacteria"/>
</dbReference>
<dbReference type="InterPro" id="IPR045087">
    <property type="entry name" value="Cu-oxidase_fam"/>
</dbReference>
<dbReference type="InterPro" id="IPR006311">
    <property type="entry name" value="TAT_signal"/>
</dbReference>
<dbReference type="InterPro" id="IPR011707">
    <property type="entry name" value="Cu-oxidase-like_N"/>
</dbReference>
<dbReference type="GO" id="GO:0005507">
    <property type="term" value="F:copper ion binding"/>
    <property type="evidence" value="ECO:0007669"/>
    <property type="project" value="InterPro"/>
</dbReference>
<dbReference type="OrthoDB" id="9757546at2"/>
<evidence type="ECO:0000313" key="8">
    <source>
        <dbReference type="Proteomes" id="UP000010388"/>
    </source>
</evidence>
<reference evidence="8" key="1">
    <citation type="journal article" date="2013" name="Proc. Natl. Acad. Sci. U.S.A.">
        <title>Improving the coverage of the cyanobacterial phylum using diversity-driven genome sequencing.</title>
        <authorList>
            <person name="Shih P.M."/>
            <person name="Wu D."/>
            <person name="Latifi A."/>
            <person name="Axen S.D."/>
            <person name="Fewer D.P."/>
            <person name="Talla E."/>
            <person name="Calteau A."/>
            <person name="Cai F."/>
            <person name="Tandeau de Marsac N."/>
            <person name="Rippka R."/>
            <person name="Herdman M."/>
            <person name="Sivonen K."/>
            <person name="Coursin T."/>
            <person name="Laurent T."/>
            <person name="Goodwin L."/>
            <person name="Nolan M."/>
            <person name="Davenport K.W."/>
            <person name="Han C.S."/>
            <person name="Rubin E.M."/>
            <person name="Eisen J.A."/>
            <person name="Woyke T."/>
            <person name="Gugger M."/>
            <person name="Kerfeld C.A."/>
        </authorList>
    </citation>
    <scope>NUCLEOTIDE SEQUENCE [LARGE SCALE GENOMIC DNA]</scope>
    <source>
        <strain evidence="8">ATCC 27147 / PCC 6307</strain>
    </source>
</reference>
<dbReference type="Pfam" id="PF07731">
    <property type="entry name" value="Cu-oxidase_2"/>
    <property type="match status" value="1"/>
</dbReference>
<dbReference type="RefSeq" id="WP_015110877.1">
    <property type="nucleotide sequence ID" value="NC_019675.1"/>
</dbReference>
<dbReference type="STRING" id="292564.Cyagr_3377"/>
<evidence type="ECO:0000256" key="3">
    <source>
        <dbReference type="ARBA" id="ARBA00023136"/>
    </source>
</evidence>
<dbReference type="Pfam" id="PF00394">
    <property type="entry name" value="Cu-oxidase"/>
    <property type="match status" value="1"/>
</dbReference>
<keyword evidence="1" id="KW-0479">Metal-binding</keyword>
<dbReference type="InterPro" id="IPR011706">
    <property type="entry name" value="Cu-oxidase_C"/>
</dbReference>
<dbReference type="Gene3D" id="2.60.40.420">
    <property type="entry name" value="Cupredoxins - blue copper proteins"/>
    <property type="match status" value="3"/>
</dbReference>
<evidence type="ECO:0000259" key="5">
    <source>
        <dbReference type="Pfam" id="PF07731"/>
    </source>
</evidence>
<dbReference type="CDD" id="cd13853">
    <property type="entry name" value="CuRO_1_Tth-MCO_like"/>
    <property type="match status" value="1"/>
</dbReference>
<dbReference type="GO" id="GO:0016491">
    <property type="term" value="F:oxidoreductase activity"/>
    <property type="evidence" value="ECO:0007669"/>
    <property type="project" value="UniProtKB-KW"/>
</dbReference>
<evidence type="ECO:0000256" key="2">
    <source>
        <dbReference type="ARBA" id="ARBA00023002"/>
    </source>
</evidence>
<evidence type="ECO:0000259" key="4">
    <source>
        <dbReference type="Pfam" id="PF00394"/>
    </source>
</evidence>
<evidence type="ECO:0000313" key="7">
    <source>
        <dbReference type="EMBL" id="AFY30444.1"/>
    </source>
</evidence>
<feature type="domain" description="Plastocyanin-like" evidence="6">
    <location>
        <begin position="68"/>
        <end position="173"/>
    </location>
</feature>
<dbReference type="KEGG" id="cgc:Cyagr_3377"/>
<dbReference type="PROSITE" id="PS00080">
    <property type="entry name" value="MULTICOPPER_OXIDASE2"/>
    <property type="match status" value="1"/>
</dbReference>
<evidence type="ECO:0000256" key="1">
    <source>
        <dbReference type="ARBA" id="ARBA00022723"/>
    </source>
</evidence>
<organism evidence="7 8">
    <name type="scientific">Cyanobium gracile (strain ATCC 27147 / PCC 6307)</name>
    <dbReference type="NCBI Taxonomy" id="292564"/>
    <lineage>
        <taxon>Bacteria</taxon>
        <taxon>Bacillati</taxon>
        <taxon>Cyanobacteriota</taxon>
        <taxon>Cyanophyceae</taxon>
        <taxon>Synechococcales</taxon>
        <taxon>Prochlorococcaceae</taxon>
        <taxon>Cyanobium</taxon>
    </lineage>
</organism>
<dbReference type="EMBL" id="CP003495">
    <property type="protein sequence ID" value="AFY30444.1"/>
    <property type="molecule type" value="Genomic_DNA"/>
</dbReference>
<feature type="domain" description="Plastocyanin-like" evidence="4">
    <location>
        <begin position="223"/>
        <end position="331"/>
    </location>
</feature>
<gene>
    <name evidence="7" type="ordered locus">Cyagr_3377</name>
</gene>
<name>K9PD37_CYAGP</name>
<keyword evidence="3" id="KW-0472">Membrane</keyword>
<dbReference type="Proteomes" id="UP000010388">
    <property type="component" value="Chromosome"/>
</dbReference>
<dbReference type="PROSITE" id="PS51318">
    <property type="entry name" value="TAT"/>
    <property type="match status" value="1"/>
</dbReference>
<dbReference type="PANTHER" id="PTHR11709">
    <property type="entry name" value="MULTI-COPPER OXIDASE"/>
    <property type="match status" value="1"/>
</dbReference>
<dbReference type="InterPro" id="IPR008972">
    <property type="entry name" value="Cupredoxin"/>
</dbReference>
<protein>
    <submittedName>
        <fullName evidence="7">Putative multicopper oxidase</fullName>
    </submittedName>
</protein>
<proteinExistence type="predicted"/>
<dbReference type="CDD" id="cd13900">
    <property type="entry name" value="CuRO_3_Tth-MCO_like"/>
    <property type="match status" value="1"/>
</dbReference>
<feature type="domain" description="Plastocyanin-like" evidence="5">
    <location>
        <begin position="392"/>
        <end position="495"/>
    </location>
</feature>
<keyword evidence="2" id="KW-0560">Oxidoreductase</keyword>
<dbReference type="InterPro" id="IPR002355">
    <property type="entry name" value="Cu_oxidase_Cu_BS"/>
</dbReference>
<evidence type="ECO:0000259" key="6">
    <source>
        <dbReference type="Pfam" id="PF07732"/>
    </source>
</evidence>
<sequence length="497" mass="52816">MTTPLRRRQVLGLGLAGLGTAVVGPVLWDRVQRSAVRAQPAGAARLASRGGVADLELVAQATRGTLPGSPPELLTYNGRSPGPLLEVNAGDRVRLRLRNELKQPTNLHFHGLHIPPTGTADNVFLSVPPGGSFSYAFTLAKDHPAGLFYVHPHQHGLSADEVFGGLRSALVVRGDLDRIPEVAAASETVLVLKDFASASGQGEAGQGMGRMLGREGPLLTVNGELNPDLSIPSGGLLRLRLLNASNARIYRLALEGHSLVLIATDGGAIATPQALDELLLAPGERADVLVQGNQAPGSYRLLNLPYQRSGHMGMGQVADAPQTLATLNYAGSVATLPLPKTLIPVAALPQPELTRRFSLAHAMGMGMGMGMGGMQHGMGGMGAGGMGGGGMGFVINAQPFDPDRIDTRVALGSTEDWLIVNDDVMDHPFHLHVNPFQVISRAGRPEAQRRWKDTVLVKAGEEVRIRVTFRDFPGRTVYHCHNLDHEDLGMMGVLQIK</sequence>
<dbReference type="SUPFAM" id="SSF49503">
    <property type="entry name" value="Cupredoxins"/>
    <property type="match status" value="3"/>
</dbReference>
<dbReference type="Pfam" id="PF07732">
    <property type="entry name" value="Cu-oxidase_3"/>
    <property type="match status" value="1"/>
</dbReference>
<dbReference type="InterPro" id="IPR001117">
    <property type="entry name" value="Cu-oxidase_2nd"/>
</dbReference>